<dbReference type="OMA" id="CRDEDIN"/>
<keyword evidence="2" id="KW-0812">Transmembrane</keyword>
<dbReference type="PANTHER" id="PTHR12832">
    <property type="entry name" value="TESTIS-SPECIFIC PROTEIN PBS13 T-COMPLEX 11"/>
    <property type="match status" value="1"/>
</dbReference>
<keyword evidence="5" id="KW-1185">Reference proteome</keyword>
<keyword evidence="2" id="KW-0472">Membrane</keyword>
<protein>
    <recommendedName>
        <fullName evidence="6">T-complex protein 11-like protein 1</fullName>
    </recommendedName>
</protein>
<dbReference type="STRING" id="283909.R7VJ98"/>
<comment type="similarity">
    <text evidence="1">Belongs to the TCP11 family.</text>
</comment>
<evidence type="ECO:0000313" key="3">
    <source>
        <dbReference type="EMBL" id="ELU18704.1"/>
    </source>
</evidence>
<feature type="transmembrane region" description="Helical" evidence="2">
    <location>
        <begin position="273"/>
        <end position="295"/>
    </location>
</feature>
<name>R7VJ98_CAPTE</name>
<dbReference type="HOGENOM" id="CLU_026469_0_0_1"/>
<evidence type="ECO:0000256" key="1">
    <source>
        <dbReference type="ARBA" id="ARBA00010954"/>
    </source>
</evidence>
<dbReference type="FunCoup" id="R7VJ98">
    <property type="interactions" value="690"/>
</dbReference>
<dbReference type="PANTHER" id="PTHR12832:SF11">
    <property type="entry name" value="LD23868P"/>
    <property type="match status" value="1"/>
</dbReference>
<dbReference type="Proteomes" id="UP000014760">
    <property type="component" value="Unassembled WGS sequence"/>
</dbReference>
<evidence type="ECO:0000313" key="4">
    <source>
        <dbReference type="EnsemblMetazoa" id="CapteP184650"/>
    </source>
</evidence>
<evidence type="ECO:0000313" key="5">
    <source>
        <dbReference type="Proteomes" id="UP000014760"/>
    </source>
</evidence>
<dbReference type="Pfam" id="PF05794">
    <property type="entry name" value="Tcp11"/>
    <property type="match status" value="1"/>
</dbReference>
<organism evidence="3">
    <name type="scientific">Capitella teleta</name>
    <name type="common">Polychaete worm</name>
    <dbReference type="NCBI Taxonomy" id="283909"/>
    <lineage>
        <taxon>Eukaryota</taxon>
        <taxon>Metazoa</taxon>
        <taxon>Spiralia</taxon>
        <taxon>Lophotrochozoa</taxon>
        <taxon>Annelida</taxon>
        <taxon>Polychaeta</taxon>
        <taxon>Sedentaria</taxon>
        <taxon>Scolecida</taxon>
        <taxon>Capitellidae</taxon>
        <taxon>Capitella</taxon>
    </lineage>
</organism>
<accession>R7VJ98</accession>
<dbReference type="InterPro" id="IPR008862">
    <property type="entry name" value="Tcp11"/>
</dbReference>
<evidence type="ECO:0008006" key="6">
    <source>
        <dbReference type="Google" id="ProtNLM"/>
    </source>
</evidence>
<dbReference type="EnsemblMetazoa" id="CapteT184650">
    <property type="protein sequence ID" value="CapteP184650"/>
    <property type="gene ID" value="CapteG184650"/>
</dbReference>
<evidence type="ECO:0000256" key="2">
    <source>
        <dbReference type="SAM" id="Phobius"/>
    </source>
</evidence>
<dbReference type="EMBL" id="KB291799">
    <property type="protein sequence ID" value="ELU18704.1"/>
    <property type="molecule type" value="Genomic_DNA"/>
</dbReference>
<dbReference type="EMBL" id="AMQN01000491">
    <property type="status" value="NOT_ANNOTATED_CDS"/>
    <property type="molecule type" value="Genomic_DNA"/>
</dbReference>
<sequence length="444" mass="50280">MRAADGVSNMALAHEITVNSEFKIQKTEPGEGTIEKQVKDTMQKAFWDALREKLGEDPPDFSHAMVLLEEVKENLEEILLPQHTRVRAEIKEVIDLQLIEQQADAGTLDFHQYATFVVDMMAKLCAPARDEEVAKLREITEIVPLFQEIFRVLELLKMDMANFTIQQIRPYLQQQSVNYERTKFQQLLKTQEESGTDGLEFTRNWLRRNAQKVFTPSELPQASTSTAAPKPTPNFLLNTAYLEVLDWNHENIYPEALLMDEHRFREIHQKAQWLILVSSVLLVTYNTVGAPIAGISELKKQLKQHLSDILDGVAFNDFNGAMPNVSTQVLKDVQSSLVQHGFSALPEDREALLKGQVEGVASPDHPVHKIMKSRLFDFIHNFISRPTQNPQVLLPTGFSAVAEELSHVCGQFARLISHNRAVFGVFYADIISALLKEHESAVST</sequence>
<dbReference type="AlphaFoldDB" id="R7VJ98"/>
<gene>
    <name evidence="3" type="ORF">CAPTEDRAFT_184650</name>
</gene>
<keyword evidence="2" id="KW-1133">Transmembrane helix</keyword>
<dbReference type="OrthoDB" id="276323at2759"/>
<reference evidence="3 5" key="2">
    <citation type="journal article" date="2013" name="Nature">
        <title>Insights into bilaterian evolution from three spiralian genomes.</title>
        <authorList>
            <person name="Simakov O."/>
            <person name="Marletaz F."/>
            <person name="Cho S.J."/>
            <person name="Edsinger-Gonzales E."/>
            <person name="Havlak P."/>
            <person name="Hellsten U."/>
            <person name="Kuo D.H."/>
            <person name="Larsson T."/>
            <person name="Lv J."/>
            <person name="Arendt D."/>
            <person name="Savage R."/>
            <person name="Osoegawa K."/>
            <person name="de Jong P."/>
            <person name="Grimwood J."/>
            <person name="Chapman J.A."/>
            <person name="Shapiro H."/>
            <person name="Aerts A."/>
            <person name="Otillar R.P."/>
            <person name="Terry A.Y."/>
            <person name="Boore J.L."/>
            <person name="Grigoriev I.V."/>
            <person name="Lindberg D.R."/>
            <person name="Seaver E.C."/>
            <person name="Weisblat D.A."/>
            <person name="Putnam N.H."/>
            <person name="Rokhsar D.S."/>
        </authorList>
    </citation>
    <scope>NUCLEOTIDE SEQUENCE</scope>
    <source>
        <strain evidence="3 5">I ESC-2004</strain>
    </source>
</reference>
<reference evidence="5" key="1">
    <citation type="submission" date="2012-12" db="EMBL/GenBank/DDBJ databases">
        <authorList>
            <person name="Hellsten U."/>
            <person name="Grimwood J."/>
            <person name="Chapman J.A."/>
            <person name="Shapiro H."/>
            <person name="Aerts A."/>
            <person name="Otillar R.P."/>
            <person name="Terry A.Y."/>
            <person name="Boore J.L."/>
            <person name="Simakov O."/>
            <person name="Marletaz F."/>
            <person name="Cho S.-J."/>
            <person name="Edsinger-Gonzales E."/>
            <person name="Havlak P."/>
            <person name="Kuo D.-H."/>
            <person name="Larsson T."/>
            <person name="Lv J."/>
            <person name="Arendt D."/>
            <person name="Savage R."/>
            <person name="Osoegawa K."/>
            <person name="de Jong P."/>
            <person name="Lindberg D.R."/>
            <person name="Seaver E.C."/>
            <person name="Weisblat D.A."/>
            <person name="Putnam N.H."/>
            <person name="Grigoriev I.V."/>
            <person name="Rokhsar D.S."/>
        </authorList>
    </citation>
    <scope>NUCLEOTIDE SEQUENCE</scope>
    <source>
        <strain evidence="5">I ESC-2004</strain>
    </source>
</reference>
<reference evidence="4" key="3">
    <citation type="submission" date="2015-06" db="UniProtKB">
        <authorList>
            <consortium name="EnsemblMetazoa"/>
        </authorList>
    </citation>
    <scope>IDENTIFICATION</scope>
</reference>
<dbReference type="GO" id="GO:0007165">
    <property type="term" value="P:signal transduction"/>
    <property type="evidence" value="ECO:0007669"/>
    <property type="project" value="TreeGrafter"/>
</dbReference>
<proteinExistence type="inferred from homology"/>